<feature type="domain" description="RNA polymerase sigma factor 70 region 4 type 2" evidence="1">
    <location>
        <begin position="86"/>
        <end position="135"/>
    </location>
</feature>
<sequence length="164" mass="19517">MLSKKVQTWDEHWKTHKQHTFDTFCKKIIRNELFNFYTEINRRKLNEISIDQIQFLNHISDPRLVYDAPKECVFMLNEAEIVVKDEQLGEALQALTEDKRNIVLLAYFLNLSDVEIATKLGMSTRRLNRLRHKILLELKDIMKDGGSLGERKTHKTRTVRIRDY</sequence>
<dbReference type="GO" id="GO:0006352">
    <property type="term" value="P:DNA-templated transcription initiation"/>
    <property type="evidence" value="ECO:0007669"/>
    <property type="project" value="InterPro"/>
</dbReference>
<dbReference type="InterPro" id="IPR013249">
    <property type="entry name" value="RNA_pol_sigma70_r4_t2"/>
</dbReference>
<dbReference type="InterPro" id="IPR036388">
    <property type="entry name" value="WH-like_DNA-bd_sf"/>
</dbReference>
<dbReference type="NCBIfam" id="TIGR02937">
    <property type="entry name" value="sigma70-ECF"/>
    <property type="match status" value="1"/>
</dbReference>
<dbReference type="GO" id="GO:0016987">
    <property type="term" value="F:sigma factor activity"/>
    <property type="evidence" value="ECO:0007669"/>
    <property type="project" value="InterPro"/>
</dbReference>
<accession>A0A7X1CI54</accession>
<dbReference type="AlphaFoldDB" id="A0A7X1CI54"/>
<evidence type="ECO:0000259" key="1">
    <source>
        <dbReference type="Pfam" id="PF08281"/>
    </source>
</evidence>
<name>A0A7X1CI54_9LIST</name>
<dbReference type="GO" id="GO:0003677">
    <property type="term" value="F:DNA binding"/>
    <property type="evidence" value="ECO:0007669"/>
    <property type="project" value="InterPro"/>
</dbReference>
<gene>
    <name evidence="2" type="ORF">HCA46_07440</name>
</gene>
<dbReference type="RefSeq" id="WP_185494801.1">
    <property type="nucleotide sequence ID" value="NZ_JAARUV010000002.1"/>
</dbReference>
<evidence type="ECO:0000313" key="3">
    <source>
        <dbReference type="Proteomes" id="UP000547643"/>
    </source>
</evidence>
<dbReference type="Proteomes" id="UP000547643">
    <property type="component" value="Unassembled WGS sequence"/>
</dbReference>
<protein>
    <submittedName>
        <fullName evidence="2">Sigma-70 family RNA polymerase sigma factor</fullName>
    </submittedName>
</protein>
<dbReference type="EMBL" id="JAARUV010000002">
    <property type="protein sequence ID" value="MBC1778663.1"/>
    <property type="molecule type" value="Genomic_DNA"/>
</dbReference>
<dbReference type="SUPFAM" id="SSF88659">
    <property type="entry name" value="Sigma3 and sigma4 domains of RNA polymerase sigma factors"/>
    <property type="match status" value="1"/>
</dbReference>
<reference evidence="2 3" key="1">
    <citation type="submission" date="2020-03" db="EMBL/GenBank/DDBJ databases">
        <title>Soil Listeria distribution.</title>
        <authorList>
            <person name="Liao J."/>
            <person name="Wiedmann M."/>
        </authorList>
    </citation>
    <scope>NUCLEOTIDE SEQUENCE [LARGE SCALE GENOMIC DNA]</scope>
    <source>
        <strain evidence="2 3">FSL L7-1017</strain>
    </source>
</reference>
<comment type="caution">
    <text evidence="2">The sequence shown here is derived from an EMBL/GenBank/DDBJ whole genome shotgun (WGS) entry which is preliminary data.</text>
</comment>
<proteinExistence type="predicted"/>
<evidence type="ECO:0000313" key="2">
    <source>
        <dbReference type="EMBL" id="MBC1778663.1"/>
    </source>
</evidence>
<dbReference type="InterPro" id="IPR014284">
    <property type="entry name" value="RNA_pol_sigma-70_dom"/>
</dbReference>
<dbReference type="InterPro" id="IPR013324">
    <property type="entry name" value="RNA_pol_sigma_r3/r4-like"/>
</dbReference>
<dbReference type="Gene3D" id="1.10.10.10">
    <property type="entry name" value="Winged helix-like DNA-binding domain superfamily/Winged helix DNA-binding domain"/>
    <property type="match status" value="1"/>
</dbReference>
<dbReference type="Pfam" id="PF08281">
    <property type="entry name" value="Sigma70_r4_2"/>
    <property type="match status" value="1"/>
</dbReference>
<organism evidence="2 3">
    <name type="scientific">Listeria booriae</name>
    <dbReference type="NCBI Taxonomy" id="1552123"/>
    <lineage>
        <taxon>Bacteria</taxon>
        <taxon>Bacillati</taxon>
        <taxon>Bacillota</taxon>
        <taxon>Bacilli</taxon>
        <taxon>Bacillales</taxon>
        <taxon>Listeriaceae</taxon>
        <taxon>Listeria</taxon>
    </lineage>
</organism>